<proteinExistence type="inferred from homology"/>
<dbReference type="Pfam" id="PF04376">
    <property type="entry name" value="ATE_N"/>
    <property type="match status" value="1"/>
</dbReference>
<dbReference type="InterPro" id="IPR007472">
    <property type="entry name" value="N-end_Aminoacyl_Trfase_C"/>
</dbReference>
<keyword evidence="2 4" id="KW-0808">Transferase</keyword>
<protein>
    <recommendedName>
        <fullName evidence="4">Aspartate/glutamate leucyltransferase</fullName>
        <ecNumber evidence="4">2.3.2.29</ecNumber>
    </recommendedName>
</protein>
<accession>A0ABW2IIR2</accession>
<gene>
    <name evidence="4" type="primary">bpt</name>
    <name evidence="7" type="ORF">ACFQS8_04175</name>
</gene>
<dbReference type="PANTHER" id="PTHR21367">
    <property type="entry name" value="ARGININE-TRNA-PROTEIN TRANSFERASE 1"/>
    <property type="match status" value="1"/>
</dbReference>
<evidence type="ECO:0000256" key="2">
    <source>
        <dbReference type="ARBA" id="ARBA00022679"/>
    </source>
</evidence>
<dbReference type="EC" id="2.3.2.29" evidence="4"/>
<reference evidence="8" key="1">
    <citation type="journal article" date="2019" name="Int. J. Syst. Evol. Microbiol.">
        <title>The Global Catalogue of Microorganisms (GCM) 10K type strain sequencing project: providing services to taxonomists for standard genome sequencing and annotation.</title>
        <authorList>
            <consortium name="The Broad Institute Genomics Platform"/>
            <consortium name="The Broad Institute Genome Sequencing Center for Infectious Disease"/>
            <person name="Wu L."/>
            <person name="Ma J."/>
        </authorList>
    </citation>
    <scope>NUCLEOTIDE SEQUENCE [LARGE SCALE GENOMIC DNA]</scope>
    <source>
        <strain evidence="8">CCUG 51308</strain>
    </source>
</reference>
<comment type="function">
    <text evidence="4">Functions in the N-end rule pathway of protein degradation where it conjugates Leu from its aminoacyl-tRNA to the N-termini of proteins containing an N-terminal aspartate or glutamate.</text>
</comment>
<evidence type="ECO:0000256" key="1">
    <source>
        <dbReference type="ARBA" id="ARBA00022490"/>
    </source>
</evidence>
<feature type="domain" description="N-end aminoacyl transferase N-terminal" evidence="5">
    <location>
        <begin position="27"/>
        <end position="97"/>
    </location>
</feature>
<comment type="catalytic activity">
    <reaction evidence="4">
        <text>N-terminal L-aspartyl-[protein] + L-leucyl-tRNA(Leu) = N-terminal L-leucyl-L-aspartyl-[protein] + tRNA(Leu) + H(+)</text>
        <dbReference type="Rhea" id="RHEA:50420"/>
        <dbReference type="Rhea" id="RHEA-COMP:9613"/>
        <dbReference type="Rhea" id="RHEA-COMP:9622"/>
        <dbReference type="Rhea" id="RHEA-COMP:12669"/>
        <dbReference type="Rhea" id="RHEA-COMP:12674"/>
        <dbReference type="ChEBI" id="CHEBI:15378"/>
        <dbReference type="ChEBI" id="CHEBI:64720"/>
        <dbReference type="ChEBI" id="CHEBI:78442"/>
        <dbReference type="ChEBI" id="CHEBI:78494"/>
        <dbReference type="ChEBI" id="CHEBI:133042"/>
        <dbReference type="EC" id="2.3.2.29"/>
    </reaction>
</comment>
<dbReference type="NCBIfam" id="NF002343">
    <property type="entry name" value="PRK01305.1-4"/>
    <property type="match status" value="1"/>
</dbReference>
<dbReference type="Pfam" id="PF04377">
    <property type="entry name" value="ATE_C"/>
    <property type="match status" value="1"/>
</dbReference>
<evidence type="ECO:0000256" key="3">
    <source>
        <dbReference type="ARBA" id="ARBA00023315"/>
    </source>
</evidence>
<dbReference type="RefSeq" id="WP_382166004.1">
    <property type="nucleotide sequence ID" value="NZ_JBHTBR010000002.1"/>
</dbReference>
<dbReference type="InterPro" id="IPR030700">
    <property type="entry name" value="N-end_Aminoacyl_Trfase"/>
</dbReference>
<dbReference type="InterPro" id="IPR007471">
    <property type="entry name" value="N-end_Aminoacyl_Trfase_N"/>
</dbReference>
<comment type="subcellular location">
    <subcellularLocation>
        <location evidence="4">Cytoplasm</location>
    </subcellularLocation>
</comment>
<evidence type="ECO:0000313" key="7">
    <source>
        <dbReference type="EMBL" id="MFC7290801.1"/>
    </source>
</evidence>
<evidence type="ECO:0000256" key="4">
    <source>
        <dbReference type="HAMAP-Rule" id="MF_00689"/>
    </source>
</evidence>
<keyword evidence="1 4" id="KW-0963">Cytoplasm</keyword>
<keyword evidence="8" id="KW-1185">Reference proteome</keyword>
<comment type="catalytic activity">
    <reaction evidence="4">
        <text>N-terminal L-glutamyl-[protein] + L-leucyl-tRNA(Leu) = N-terminal L-leucyl-L-glutamyl-[protein] + tRNA(Leu) + H(+)</text>
        <dbReference type="Rhea" id="RHEA:50412"/>
        <dbReference type="Rhea" id="RHEA-COMP:9613"/>
        <dbReference type="Rhea" id="RHEA-COMP:9622"/>
        <dbReference type="Rhea" id="RHEA-COMP:12664"/>
        <dbReference type="Rhea" id="RHEA-COMP:12668"/>
        <dbReference type="ChEBI" id="CHEBI:15378"/>
        <dbReference type="ChEBI" id="CHEBI:64721"/>
        <dbReference type="ChEBI" id="CHEBI:78442"/>
        <dbReference type="ChEBI" id="CHEBI:78494"/>
        <dbReference type="ChEBI" id="CHEBI:133041"/>
        <dbReference type="EC" id="2.3.2.29"/>
    </reaction>
</comment>
<dbReference type="HAMAP" id="MF_00689">
    <property type="entry name" value="Bpt"/>
    <property type="match status" value="1"/>
</dbReference>
<name>A0ABW2IIR2_9PROT</name>
<dbReference type="PANTHER" id="PTHR21367:SF1">
    <property type="entry name" value="ARGINYL-TRNA--PROTEIN TRANSFERASE 1"/>
    <property type="match status" value="1"/>
</dbReference>
<keyword evidence="3 4" id="KW-0012">Acyltransferase</keyword>
<dbReference type="NCBIfam" id="NF002346">
    <property type="entry name" value="PRK01305.2-3"/>
    <property type="match status" value="1"/>
</dbReference>
<dbReference type="SUPFAM" id="SSF55729">
    <property type="entry name" value="Acyl-CoA N-acyltransferases (Nat)"/>
    <property type="match status" value="1"/>
</dbReference>
<organism evidence="7 8">
    <name type="scientific">Hirschia litorea</name>
    <dbReference type="NCBI Taxonomy" id="1199156"/>
    <lineage>
        <taxon>Bacteria</taxon>
        <taxon>Pseudomonadati</taxon>
        <taxon>Pseudomonadota</taxon>
        <taxon>Alphaproteobacteria</taxon>
        <taxon>Hyphomonadales</taxon>
        <taxon>Hyphomonadaceae</taxon>
        <taxon>Hirschia</taxon>
    </lineage>
</organism>
<dbReference type="Proteomes" id="UP001596492">
    <property type="component" value="Unassembled WGS sequence"/>
</dbReference>
<evidence type="ECO:0000313" key="8">
    <source>
        <dbReference type="Proteomes" id="UP001596492"/>
    </source>
</evidence>
<comment type="similarity">
    <text evidence="4">Belongs to the R-transferase family. Bpt subfamily.</text>
</comment>
<evidence type="ECO:0000259" key="5">
    <source>
        <dbReference type="Pfam" id="PF04376"/>
    </source>
</evidence>
<feature type="domain" description="N-end rule aminoacyl transferase C-terminal" evidence="6">
    <location>
        <begin position="117"/>
        <end position="245"/>
    </location>
</feature>
<dbReference type="InterPro" id="IPR016181">
    <property type="entry name" value="Acyl_CoA_acyltransferase"/>
</dbReference>
<comment type="caution">
    <text evidence="7">The sequence shown here is derived from an EMBL/GenBank/DDBJ whole genome shotgun (WGS) entry which is preliminary data.</text>
</comment>
<dbReference type="InterPro" id="IPR017138">
    <property type="entry name" value="Asp_Glu_LeuTrfase"/>
</dbReference>
<sequence length="258" mass="29724">MKEKNDNTFNIPADVARHVKFHLTASQPCPYLPDRKERKVFANLSASNAVELNDSLTRAGFRRSQIIAYRPACMSCNACKSVRIDVRNFEFTKRWRRVLNTNKALTRTPCPKTASNEQFRLLKRYLNSRHKDGGMNDMAMRDYIGMVDASPVRTVVFEYRQPPLYASDEGILTATALTDVLRDGLSMVYSFFNPDAAKNSLGTFMVLDHIRLAKELELPYVYLGYWVKGSENMGYKSNYMPLEVCEDDEWRKLLDEEC</sequence>
<dbReference type="EMBL" id="JBHTBR010000002">
    <property type="protein sequence ID" value="MFC7290801.1"/>
    <property type="molecule type" value="Genomic_DNA"/>
</dbReference>
<evidence type="ECO:0000259" key="6">
    <source>
        <dbReference type="Pfam" id="PF04377"/>
    </source>
</evidence>
<dbReference type="GO" id="GO:0004057">
    <property type="term" value="F:arginyl-tRNA--protein transferase activity"/>
    <property type="evidence" value="ECO:0007669"/>
    <property type="project" value="UniProtKB-EC"/>
</dbReference>
<dbReference type="PIRSF" id="PIRSF037208">
    <property type="entry name" value="ATE_pro_prd"/>
    <property type="match status" value="1"/>
</dbReference>